<reference evidence="2" key="1">
    <citation type="submission" date="2023-12" db="EMBL/GenBank/DDBJ databases">
        <title>Genome assembly of Anisodus tanguticus.</title>
        <authorList>
            <person name="Wang Y.-J."/>
        </authorList>
    </citation>
    <scope>NUCLEOTIDE SEQUENCE</scope>
    <source>
        <strain evidence="2">KB-2021</strain>
        <tissue evidence="2">Leaf</tissue>
    </source>
</reference>
<dbReference type="EMBL" id="JAVYJV010000014">
    <property type="protein sequence ID" value="KAK4354597.1"/>
    <property type="molecule type" value="Genomic_DNA"/>
</dbReference>
<evidence type="ECO:0000313" key="3">
    <source>
        <dbReference type="Proteomes" id="UP001291623"/>
    </source>
</evidence>
<dbReference type="Proteomes" id="UP001291623">
    <property type="component" value="Unassembled WGS sequence"/>
</dbReference>
<evidence type="ECO:0000256" key="1">
    <source>
        <dbReference type="SAM" id="MobiDB-lite"/>
    </source>
</evidence>
<feature type="compositionally biased region" description="Low complexity" evidence="1">
    <location>
        <begin position="32"/>
        <end position="51"/>
    </location>
</feature>
<keyword evidence="3" id="KW-1185">Reference proteome</keyword>
<sequence>MALYKLRERQCDKTLAHRFTSQFAVALLRSSPSPSPVASRHYVARASPSPSTHHHRHRQSPLSLQKLDKEIVVLYLYTFTKSTKKNIPCTPGKRKFEKFANCIHEALNSNLTHISAPSHNTQFLLRNISLASST</sequence>
<evidence type="ECO:0000313" key="2">
    <source>
        <dbReference type="EMBL" id="KAK4354597.1"/>
    </source>
</evidence>
<gene>
    <name evidence="2" type="ORF">RND71_026791</name>
</gene>
<feature type="region of interest" description="Disordered" evidence="1">
    <location>
        <begin position="32"/>
        <end position="62"/>
    </location>
</feature>
<dbReference type="AlphaFoldDB" id="A0AAE1RNZ8"/>
<name>A0AAE1RNZ8_9SOLA</name>
<accession>A0AAE1RNZ8</accession>
<protein>
    <submittedName>
        <fullName evidence="2">Uncharacterized protein</fullName>
    </submittedName>
</protein>
<proteinExistence type="predicted"/>
<organism evidence="2 3">
    <name type="scientific">Anisodus tanguticus</name>
    <dbReference type="NCBI Taxonomy" id="243964"/>
    <lineage>
        <taxon>Eukaryota</taxon>
        <taxon>Viridiplantae</taxon>
        <taxon>Streptophyta</taxon>
        <taxon>Embryophyta</taxon>
        <taxon>Tracheophyta</taxon>
        <taxon>Spermatophyta</taxon>
        <taxon>Magnoliopsida</taxon>
        <taxon>eudicotyledons</taxon>
        <taxon>Gunneridae</taxon>
        <taxon>Pentapetalae</taxon>
        <taxon>asterids</taxon>
        <taxon>lamiids</taxon>
        <taxon>Solanales</taxon>
        <taxon>Solanaceae</taxon>
        <taxon>Solanoideae</taxon>
        <taxon>Hyoscyameae</taxon>
        <taxon>Anisodus</taxon>
    </lineage>
</organism>
<comment type="caution">
    <text evidence="2">The sequence shown here is derived from an EMBL/GenBank/DDBJ whole genome shotgun (WGS) entry which is preliminary data.</text>
</comment>